<dbReference type="InterPro" id="IPR051289">
    <property type="entry name" value="LAGLIDADG_Endonuclease"/>
</dbReference>
<dbReference type="GO" id="GO:0004519">
    <property type="term" value="F:endonuclease activity"/>
    <property type="evidence" value="ECO:0007669"/>
    <property type="project" value="UniProtKB-KW"/>
</dbReference>
<keyword evidence="3" id="KW-0378">Hydrolase</keyword>
<dbReference type="AlphaFoldDB" id="A0A140IMW1"/>
<name>A0A140IMW1_9PEZI</name>
<keyword evidence="3" id="KW-0255">Endonuclease</keyword>
<dbReference type="InterPro" id="IPR027434">
    <property type="entry name" value="Homing_endonucl"/>
</dbReference>
<evidence type="ECO:0000313" key="3">
    <source>
        <dbReference type="EMBL" id="AMO66519.1"/>
    </source>
</evidence>
<keyword evidence="1" id="KW-0732">Signal</keyword>
<feature type="signal peptide" evidence="1">
    <location>
        <begin position="1"/>
        <end position="16"/>
    </location>
</feature>
<evidence type="ECO:0000259" key="2">
    <source>
        <dbReference type="Pfam" id="PF00961"/>
    </source>
</evidence>
<dbReference type="InterPro" id="IPR004860">
    <property type="entry name" value="LAGLIDADG_dom"/>
</dbReference>
<feature type="domain" description="Homing endonuclease LAGLIDADG" evidence="2">
    <location>
        <begin position="66"/>
        <end position="152"/>
    </location>
</feature>
<proteinExistence type="predicted"/>
<accession>A0A140IMW1</accession>
<reference evidence="3" key="1">
    <citation type="journal article" date="2016" name="Genome Announc.">
        <title>Complete Mitochondrial Genome Sequence of the Pezizomycete Pyronema confluens.</title>
        <authorList>
            <person name="Nowrousian M."/>
        </authorList>
    </citation>
    <scope>NUCLEOTIDE SEQUENCE</scope>
    <source>
        <strain evidence="3">CBS 100304</strain>
    </source>
</reference>
<dbReference type="Pfam" id="PF00961">
    <property type="entry name" value="LAGLIDADG_1"/>
    <property type="match status" value="2"/>
</dbReference>
<dbReference type="PANTHER" id="PTHR36181">
    <property type="entry name" value="INTRON-ENCODED ENDONUCLEASE AI3-RELATED"/>
    <property type="match status" value="1"/>
</dbReference>
<geneLocation type="mitochondrion" evidence="3"/>
<dbReference type="GO" id="GO:0005739">
    <property type="term" value="C:mitochondrion"/>
    <property type="evidence" value="ECO:0007669"/>
    <property type="project" value="UniProtKB-ARBA"/>
</dbReference>
<dbReference type="RefSeq" id="YP_009240547.1">
    <property type="nucleotide sequence ID" value="NC_029745.1"/>
</dbReference>
<feature type="chain" id="PRO_5007302695" evidence="1">
    <location>
        <begin position="17"/>
        <end position="310"/>
    </location>
</feature>
<dbReference type="EMBL" id="KU707476">
    <property type="protein sequence ID" value="AMO66519.1"/>
    <property type="molecule type" value="Genomic_DNA"/>
</dbReference>
<protein>
    <submittedName>
        <fullName evidence="3">LAGLIDADG endonuclease</fullName>
    </submittedName>
</protein>
<dbReference type="Gene3D" id="3.10.28.10">
    <property type="entry name" value="Homing endonucleases"/>
    <property type="match status" value="2"/>
</dbReference>
<gene>
    <name evidence="3" type="ORF">AWR43_026</name>
</gene>
<feature type="domain" description="Homing endonuclease LAGLIDADG" evidence="2">
    <location>
        <begin position="185"/>
        <end position="281"/>
    </location>
</feature>
<evidence type="ECO:0000256" key="1">
    <source>
        <dbReference type="SAM" id="SignalP"/>
    </source>
</evidence>
<keyword evidence="3" id="KW-0496">Mitochondrion</keyword>
<dbReference type="PANTHER" id="PTHR36181:SF4">
    <property type="entry name" value="LAGLIDADG ENDONUCLEASE"/>
    <property type="match status" value="1"/>
</dbReference>
<organism evidence="3">
    <name type="scientific">Pyronema omphalodes</name>
    <dbReference type="NCBI Taxonomy" id="337075"/>
    <lineage>
        <taxon>Eukaryota</taxon>
        <taxon>Fungi</taxon>
        <taxon>Dikarya</taxon>
        <taxon>Ascomycota</taxon>
        <taxon>Pezizomycotina</taxon>
        <taxon>Pezizomycetes</taxon>
        <taxon>Pezizales</taxon>
        <taxon>Pyronemataceae</taxon>
        <taxon>Pyronema</taxon>
    </lineage>
</organism>
<dbReference type="SUPFAM" id="SSF55608">
    <property type="entry name" value="Homing endonucleases"/>
    <property type="match status" value="2"/>
</dbReference>
<keyword evidence="3" id="KW-0540">Nuclease</keyword>
<sequence length="310" mass="35537">MGVGSELLFILFLALGSNLTNLGLWCRLTSLTITPNNKFNFQEFYTKYKALLGDRPLPSKEFLTWLIGFTEGDGSFIVNKRGDLAFVITQSQCDIQTLEFIKETLGFGKVISQSQSTSRFVCQSKLEIELIIYLFNGNLVFPSRQKSFEKFIDGFNIWCSKGRIKLNQITFIPSTILPDLTNSWLAGFTDSEGCFTVSILSNSWAFRFRFILTQKGEINIPILNHLVTLFKGGRVEPHSVKNVYEYRINGLKACSNVFNYFDEFNLYSKKAVSYALWKQLYTRLQNKEHLDPELRVVLKEKASIINKSNK</sequence>
<dbReference type="GeneID" id="27074547"/>